<sequence length="104" mass="11303">MVEASDLVSGRARATSLESLSTVRTEATSNQGRRARWSCTTATPTSPSTVRPEATSNWGWSARWMTAAPRRCEGWTGNPVESSRRRRVPPDSSLPLPTRSGNSA</sequence>
<evidence type="ECO:0000313" key="3">
    <source>
        <dbReference type="Proteomes" id="UP000807115"/>
    </source>
</evidence>
<proteinExistence type="predicted"/>
<feature type="compositionally biased region" description="Low complexity" evidence="1">
    <location>
        <begin position="40"/>
        <end position="49"/>
    </location>
</feature>
<accession>A0A921UXN8</accession>
<dbReference type="Proteomes" id="UP000807115">
    <property type="component" value="Chromosome 2"/>
</dbReference>
<evidence type="ECO:0000313" key="2">
    <source>
        <dbReference type="EMBL" id="KAG0545591.1"/>
    </source>
</evidence>
<comment type="caution">
    <text evidence="2">The sequence shown here is derived from an EMBL/GenBank/DDBJ whole genome shotgun (WGS) entry which is preliminary data.</text>
</comment>
<feature type="compositionally biased region" description="Polar residues" evidence="1">
    <location>
        <begin position="19"/>
        <end position="32"/>
    </location>
</feature>
<dbReference type="EMBL" id="CM027681">
    <property type="protein sequence ID" value="KAG0545591.1"/>
    <property type="molecule type" value="Genomic_DNA"/>
</dbReference>
<protein>
    <submittedName>
        <fullName evidence="2">Uncharacterized protein</fullName>
    </submittedName>
</protein>
<feature type="region of interest" description="Disordered" evidence="1">
    <location>
        <begin position="19"/>
        <end position="55"/>
    </location>
</feature>
<feature type="region of interest" description="Disordered" evidence="1">
    <location>
        <begin position="71"/>
        <end position="104"/>
    </location>
</feature>
<organism evidence="2 3">
    <name type="scientific">Sorghum bicolor</name>
    <name type="common">Sorghum</name>
    <name type="synonym">Sorghum vulgare</name>
    <dbReference type="NCBI Taxonomy" id="4558"/>
    <lineage>
        <taxon>Eukaryota</taxon>
        <taxon>Viridiplantae</taxon>
        <taxon>Streptophyta</taxon>
        <taxon>Embryophyta</taxon>
        <taxon>Tracheophyta</taxon>
        <taxon>Spermatophyta</taxon>
        <taxon>Magnoliopsida</taxon>
        <taxon>Liliopsida</taxon>
        <taxon>Poales</taxon>
        <taxon>Poaceae</taxon>
        <taxon>PACMAD clade</taxon>
        <taxon>Panicoideae</taxon>
        <taxon>Andropogonodae</taxon>
        <taxon>Andropogoneae</taxon>
        <taxon>Sorghinae</taxon>
        <taxon>Sorghum</taxon>
    </lineage>
</organism>
<evidence type="ECO:0000256" key="1">
    <source>
        <dbReference type="SAM" id="MobiDB-lite"/>
    </source>
</evidence>
<reference evidence="2" key="1">
    <citation type="journal article" date="2019" name="BMC Genomics">
        <title>A new reference genome for Sorghum bicolor reveals high levels of sequence similarity between sweet and grain genotypes: implications for the genetics of sugar metabolism.</title>
        <authorList>
            <person name="Cooper E.A."/>
            <person name="Brenton Z.W."/>
            <person name="Flinn B.S."/>
            <person name="Jenkins J."/>
            <person name="Shu S."/>
            <person name="Flowers D."/>
            <person name="Luo F."/>
            <person name="Wang Y."/>
            <person name="Xia P."/>
            <person name="Barry K."/>
            <person name="Daum C."/>
            <person name="Lipzen A."/>
            <person name="Yoshinaga Y."/>
            <person name="Schmutz J."/>
            <person name="Saski C."/>
            <person name="Vermerris W."/>
            <person name="Kresovich S."/>
        </authorList>
    </citation>
    <scope>NUCLEOTIDE SEQUENCE</scope>
</reference>
<reference evidence="2" key="2">
    <citation type="submission" date="2020-10" db="EMBL/GenBank/DDBJ databases">
        <authorList>
            <person name="Cooper E.A."/>
            <person name="Brenton Z.W."/>
            <person name="Flinn B.S."/>
            <person name="Jenkins J."/>
            <person name="Shu S."/>
            <person name="Flowers D."/>
            <person name="Luo F."/>
            <person name="Wang Y."/>
            <person name="Xia P."/>
            <person name="Barry K."/>
            <person name="Daum C."/>
            <person name="Lipzen A."/>
            <person name="Yoshinaga Y."/>
            <person name="Schmutz J."/>
            <person name="Saski C."/>
            <person name="Vermerris W."/>
            <person name="Kresovich S."/>
        </authorList>
    </citation>
    <scope>NUCLEOTIDE SEQUENCE</scope>
</reference>
<gene>
    <name evidence="2" type="ORF">BDA96_02G374400</name>
</gene>
<name>A0A921UXN8_SORBI</name>
<dbReference type="Gramene" id="EER99612">
    <property type="protein sequence ID" value="EER99612"/>
    <property type="gene ID" value="SORBI_3002G357200"/>
</dbReference>
<dbReference type="AlphaFoldDB" id="A0A921UXN8"/>